<evidence type="ECO:0000313" key="2">
    <source>
        <dbReference type="EMBL" id="ORX80876.1"/>
    </source>
</evidence>
<dbReference type="AlphaFoldDB" id="A0A1Y1X674"/>
<accession>A0A1Y1X674</accession>
<reference evidence="2 3" key="1">
    <citation type="submission" date="2016-08" db="EMBL/GenBank/DDBJ databases">
        <title>A Parts List for Fungal Cellulosomes Revealed by Comparative Genomics.</title>
        <authorList>
            <consortium name="DOE Joint Genome Institute"/>
            <person name="Haitjema C.H."/>
            <person name="Gilmore S.P."/>
            <person name="Henske J.K."/>
            <person name="Solomon K.V."/>
            <person name="De Groot R."/>
            <person name="Kuo A."/>
            <person name="Mondo S.J."/>
            <person name="Salamov A.A."/>
            <person name="Labutti K."/>
            <person name="Zhao Z."/>
            <person name="Chiniquy J."/>
            <person name="Barry K."/>
            <person name="Brewer H.M."/>
            <person name="Purvine S.O."/>
            <person name="Wright A.T."/>
            <person name="Boxma B."/>
            <person name="Van Alen T."/>
            <person name="Hackstein J.H."/>
            <person name="Baker S.E."/>
            <person name="Grigoriev I.V."/>
            <person name="O'Malley M.A."/>
        </authorList>
    </citation>
    <scope>NUCLEOTIDE SEQUENCE [LARGE SCALE GENOMIC DNA]</scope>
    <source>
        <strain evidence="2 3">S4</strain>
    </source>
</reference>
<name>A0A1Y1X674_9FUNG</name>
<dbReference type="EMBL" id="MCFG01000133">
    <property type="protein sequence ID" value="ORX80876.1"/>
    <property type="molecule type" value="Genomic_DNA"/>
</dbReference>
<evidence type="ECO:0000313" key="3">
    <source>
        <dbReference type="Proteomes" id="UP000193944"/>
    </source>
</evidence>
<keyword evidence="1" id="KW-0732">Signal</keyword>
<feature type="signal peptide" evidence="1">
    <location>
        <begin position="1"/>
        <end position="23"/>
    </location>
</feature>
<organism evidence="2 3">
    <name type="scientific">Anaeromyces robustus</name>
    <dbReference type="NCBI Taxonomy" id="1754192"/>
    <lineage>
        <taxon>Eukaryota</taxon>
        <taxon>Fungi</taxon>
        <taxon>Fungi incertae sedis</taxon>
        <taxon>Chytridiomycota</taxon>
        <taxon>Chytridiomycota incertae sedis</taxon>
        <taxon>Neocallimastigomycetes</taxon>
        <taxon>Neocallimastigales</taxon>
        <taxon>Neocallimastigaceae</taxon>
        <taxon>Anaeromyces</taxon>
    </lineage>
</organism>
<protein>
    <submittedName>
        <fullName evidence="2">Uncharacterized protein</fullName>
    </submittedName>
</protein>
<gene>
    <name evidence="2" type="ORF">BCR32DRAFT_327554</name>
</gene>
<evidence type="ECO:0000256" key="1">
    <source>
        <dbReference type="SAM" id="SignalP"/>
    </source>
</evidence>
<sequence length="73" mass="8064">MRFNTELLLSLLITILLFGISTAKPKPRNPGVGQRCGSGYCRESCEEKYRLTGGVECDTGYCCCREGSLYTCT</sequence>
<proteinExistence type="predicted"/>
<dbReference type="Proteomes" id="UP000193944">
    <property type="component" value="Unassembled WGS sequence"/>
</dbReference>
<reference evidence="2 3" key="2">
    <citation type="submission" date="2016-08" db="EMBL/GenBank/DDBJ databases">
        <title>Pervasive Adenine N6-methylation of Active Genes in Fungi.</title>
        <authorList>
            <consortium name="DOE Joint Genome Institute"/>
            <person name="Mondo S.J."/>
            <person name="Dannebaum R.O."/>
            <person name="Kuo R.C."/>
            <person name="Labutti K."/>
            <person name="Haridas S."/>
            <person name="Kuo A."/>
            <person name="Salamov A."/>
            <person name="Ahrendt S.R."/>
            <person name="Lipzen A."/>
            <person name="Sullivan W."/>
            <person name="Andreopoulos W.B."/>
            <person name="Clum A."/>
            <person name="Lindquist E."/>
            <person name="Daum C."/>
            <person name="Ramamoorthy G.K."/>
            <person name="Gryganskyi A."/>
            <person name="Culley D."/>
            <person name="Magnuson J.K."/>
            <person name="James T.Y."/>
            <person name="O'Malley M.A."/>
            <person name="Stajich J.E."/>
            <person name="Spatafora J.W."/>
            <person name="Visel A."/>
            <person name="Grigoriev I.V."/>
        </authorList>
    </citation>
    <scope>NUCLEOTIDE SEQUENCE [LARGE SCALE GENOMIC DNA]</scope>
    <source>
        <strain evidence="2 3">S4</strain>
    </source>
</reference>
<feature type="chain" id="PRO_5012575923" evidence="1">
    <location>
        <begin position="24"/>
        <end position="73"/>
    </location>
</feature>
<comment type="caution">
    <text evidence="2">The sequence shown here is derived from an EMBL/GenBank/DDBJ whole genome shotgun (WGS) entry which is preliminary data.</text>
</comment>
<keyword evidence="3" id="KW-1185">Reference proteome</keyword>